<organism evidence="1 2">
    <name type="scientific">Oryza sativa subsp. japonica</name>
    <name type="common">Rice</name>
    <dbReference type="NCBI Taxonomy" id="39947"/>
    <lineage>
        <taxon>Eukaryota</taxon>
        <taxon>Viridiplantae</taxon>
        <taxon>Streptophyta</taxon>
        <taxon>Embryophyta</taxon>
        <taxon>Tracheophyta</taxon>
        <taxon>Spermatophyta</taxon>
        <taxon>Magnoliopsida</taxon>
        <taxon>Liliopsida</taxon>
        <taxon>Poales</taxon>
        <taxon>Poaceae</taxon>
        <taxon>BOP clade</taxon>
        <taxon>Oryzoideae</taxon>
        <taxon>Oryzeae</taxon>
        <taxon>Oryzinae</taxon>
        <taxon>Oryza</taxon>
        <taxon>Oryza sativa</taxon>
    </lineage>
</organism>
<dbReference type="EMBL" id="AP014957">
    <property type="protein sequence ID" value="BAS75658.1"/>
    <property type="molecule type" value="Genomic_DNA"/>
</dbReference>
<dbReference type="Proteomes" id="UP000059680">
    <property type="component" value="Chromosome 1"/>
</dbReference>
<sequence>MLKGNVANAKDSEAICTAGSAFFITRHIKHRSLNQVRTGIIILRAEMLCATFHSSACIVPRSWVFPGPSNRATTLSSDTSSAMALARPIPPPPPSITCFTTLTAAAAPPARQRAASAMSTLRAASGPAAARYASAADTHKFSVAKALAISRSSSLSASAMFPLPIHARIAMTPMLGCSSSSPIDALETRMQRSTPS</sequence>
<reference evidence="1 2" key="2">
    <citation type="journal article" date="2013" name="Plant Cell Physiol.">
        <title>Rice Annotation Project Database (RAP-DB): an integrative and interactive database for rice genomics.</title>
        <authorList>
            <person name="Sakai H."/>
            <person name="Lee S.S."/>
            <person name="Tanaka T."/>
            <person name="Numa H."/>
            <person name="Kim J."/>
            <person name="Kawahara Y."/>
            <person name="Wakimoto H."/>
            <person name="Yang C.C."/>
            <person name="Iwamoto M."/>
            <person name="Abe T."/>
            <person name="Yamada Y."/>
            <person name="Muto A."/>
            <person name="Inokuchi H."/>
            <person name="Ikemura T."/>
            <person name="Matsumoto T."/>
            <person name="Sasaki T."/>
            <person name="Itoh T."/>
        </authorList>
    </citation>
    <scope>NUCLEOTIDE SEQUENCE [LARGE SCALE GENOMIC DNA]</scope>
    <source>
        <strain evidence="2">cv. Nipponbare</strain>
    </source>
</reference>
<evidence type="ECO:0000313" key="1">
    <source>
        <dbReference type="EMBL" id="BAS75658.1"/>
    </source>
</evidence>
<gene>
    <name evidence="1" type="ordered locus">Os01g0890950</name>
    <name evidence="1" type="ORF">OSNPB_010890950</name>
</gene>
<reference evidence="1 2" key="3">
    <citation type="journal article" date="2013" name="Rice">
        <title>Improvement of the Oryza sativa Nipponbare reference genome using next generation sequence and optical map data.</title>
        <authorList>
            <person name="Kawahara Y."/>
            <person name="de la Bastide M."/>
            <person name="Hamilton J.P."/>
            <person name="Kanamori H."/>
            <person name="McCombie W.R."/>
            <person name="Ouyang S."/>
            <person name="Schwartz D.C."/>
            <person name="Tanaka T."/>
            <person name="Wu J."/>
            <person name="Zhou S."/>
            <person name="Childs K.L."/>
            <person name="Davidson R.M."/>
            <person name="Lin H."/>
            <person name="Quesada-Ocampo L."/>
            <person name="Vaillancourt B."/>
            <person name="Sakai H."/>
            <person name="Lee S.S."/>
            <person name="Kim J."/>
            <person name="Numa H."/>
            <person name="Itoh T."/>
            <person name="Buell C.R."/>
            <person name="Matsumoto T."/>
        </authorList>
    </citation>
    <scope>NUCLEOTIDE SEQUENCE [LARGE SCALE GENOMIC DNA]</scope>
    <source>
        <strain evidence="2">cv. Nipponbare</strain>
    </source>
</reference>
<dbReference type="InParanoid" id="A0A0P0VBG8"/>
<evidence type="ECO:0000313" key="2">
    <source>
        <dbReference type="Proteomes" id="UP000059680"/>
    </source>
</evidence>
<dbReference type="PaxDb" id="39947-A0A0P0VBG8"/>
<proteinExistence type="predicted"/>
<reference evidence="2" key="1">
    <citation type="journal article" date="2005" name="Nature">
        <title>The map-based sequence of the rice genome.</title>
        <authorList>
            <consortium name="International rice genome sequencing project (IRGSP)"/>
            <person name="Matsumoto T."/>
            <person name="Wu J."/>
            <person name="Kanamori H."/>
            <person name="Katayose Y."/>
            <person name="Fujisawa M."/>
            <person name="Namiki N."/>
            <person name="Mizuno H."/>
            <person name="Yamamoto K."/>
            <person name="Antonio B.A."/>
            <person name="Baba T."/>
            <person name="Sakata K."/>
            <person name="Nagamura Y."/>
            <person name="Aoki H."/>
            <person name="Arikawa K."/>
            <person name="Arita K."/>
            <person name="Bito T."/>
            <person name="Chiden Y."/>
            <person name="Fujitsuka N."/>
            <person name="Fukunaka R."/>
            <person name="Hamada M."/>
            <person name="Harada C."/>
            <person name="Hayashi A."/>
            <person name="Hijishita S."/>
            <person name="Honda M."/>
            <person name="Hosokawa S."/>
            <person name="Ichikawa Y."/>
            <person name="Idonuma A."/>
            <person name="Iijima M."/>
            <person name="Ikeda M."/>
            <person name="Ikeno M."/>
            <person name="Ito K."/>
            <person name="Ito S."/>
            <person name="Ito T."/>
            <person name="Ito Y."/>
            <person name="Ito Y."/>
            <person name="Iwabuchi A."/>
            <person name="Kamiya K."/>
            <person name="Karasawa W."/>
            <person name="Kurita K."/>
            <person name="Katagiri S."/>
            <person name="Kikuta A."/>
            <person name="Kobayashi H."/>
            <person name="Kobayashi N."/>
            <person name="Machita K."/>
            <person name="Maehara T."/>
            <person name="Masukawa M."/>
            <person name="Mizubayashi T."/>
            <person name="Mukai Y."/>
            <person name="Nagasaki H."/>
            <person name="Nagata Y."/>
            <person name="Naito S."/>
            <person name="Nakashima M."/>
            <person name="Nakama Y."/>
            <person name="Nakamichi Y."/>
            <person name="Nakamura M."/>
            <person name="Meguro A."/>
            <person name="Negishi M."/>
            <person name="Ohta I."/>
            <person name="Ohta T."/>
            <person name="Okamoto M."/>
            <person name="Ono N."/>
            <person name="Saji S."/>
            <person name="Sakaguchi M."/>
            <person name="Sakai K."/>
            <person name="Shibata M."/>
            <person name="Shimokawa T."/>
            <person name="Song J."/>
            <person name="Takazaki Y."/>
            <person name="Terasawa K."/>
            <person name="Tsugane M."/>
            <person name="Tsuji K."/>
            <person name="Ueda S."/>
            <person name="Waki K."/>
            <person name="Yamagata H."/>
            <person name="Yamamoto M."/>
            <person name="Yamamoto S."/>
            <person name="Yamane H."/>
            <person name="Yoshiki S."/>
            <person name="Yoshihara R."/>
            <person name="Yukawa K."/>
            <person name="Zhong H."/>
            <person name="Yano M."/>
            <person name="Yuan Q."/>
            <person name="Ouyang S."/>
            <person name="Liu J."/>
            <person name="Jones K.M."/>
            <person name="Gansberger K."/>
            <person name="Moffat K."/>
            <person name="Hill J."/>
            <person name="Bera J."/>
            <person name="Fadrosh D."/>
            <person name="Jin S."/>
            <person name="Johri S."/>
            <person name="Kim M."/>
            <person name="Overton L."/>
            <person name="Reardon M."/>
            <person name="Tsitrin T."/>
            <person name="Vuong H."/>
            <person name="Weaver B."/>
            <person name="Ciecko A."/>
            <person name="Tallon L."/>
            <person name="Jackson J."/>
            <person name="Pai G."/>
            <person name="Aken S.V."/>
            <person name="Utterback T."/>
            <person name="Reidmuller S."/>
            <person name="Feldblyum T."/>
            <person name="Hsiao J."/>
            <person name="Zismann V."/>
            <person name="Iobst S."/>
            <person name="de Vazeille A.R."/>
            <person name="Buell C.R."/>
            <person name="Ying K."/>
            <person name="Li Y."/>
            <person name="Lu T."/>
            <person name="Huang Y."/>
            <person name="Zhao Q."/>
            <person name="Feng Q."/>
            <person name="Zhang L."/>
            <person name="Zhu J."/>
            <person name="Weng Q."/>
            <person name="Mu J."/>
            <person name="Lu Y."/>
            <person name="Fan D."/>
            <person name="Liu Y."/>
            <person name="Guan J."/>
            <person name="Zhang Y."/>
            <person name="Yu S."/>
            <person name="Liu X."/>
            <person name="Zhang Y."/>
            <person name="Hong G."/>
            <person name="Han B."/>
            <person name="Choisne N."/>
            <person name="Demange N."/>
            <person name="Orjeda G."/>
            <person name="Samain S."/>
            <person name="Cattolico L."/>
            <person name="Pelletier E."/>
            <person name="Couloux A."/>
            <person name="Segurens B."/>
            <person name="Wincker P."/>
            <person name="D'Hont A."/>
            <person name="Scarpelli C."/>
            <person name="Weissenbach J."/>
            <person name="Salanoubat M."/>
            <person name="Quetier F."/>
            <person name="Yu Y."/>
            <person name="Kim H.R."/>
            <person name="Rambo T."/>
            <person name="Currie J."/>
            <person name="Collura K."/>
            <person name="Luo M."/>
            <person name="Yang T."/>
            <person name="Ammiraju J.S.S."/>
            <person name="Engler F."/>
            <person name="Soderlund C."/>
            <person name="Wing R.A."/>
            <person name="Palmer L.E."/>
            <person name="de la Bastide M."/>
            <person name="Spiegel L."/>
            <person name="Nascimento L."/>
            <person name="Zutavern T."/>
            <person name="O'Shaughnessy A."/>
            <person name="Dike S."/>
            <person name="Dedhia N."/>
            <person name="Preston R."/>
            <person name="Balija V."/>
            <person name="McCombie W.R."/>
            <person name="Chow T."/>
            <person name="Chen H."/>
            <person name="Chung M."/>
            <person name="Chen C."/>
            <person name="Shaw J."/>
            <person name="Wu H."/>
            <person name="Hsiao K."/>
            <person name="Chao Y."/>
            <person name="Chu M."/>
            <person name="Cheng C."/>
            <person name="Hour A."/>
            <person name="Lee P."/>
            <person name="Lin S."/>
            <person name="Lin Y."/>
            <person name="Liou J."/>
            <person name="Liu S."/>
            <person name="Hsing Y."/>
            <person name="Raghuvanshi S."/>
            <person name="Mohanty A."/>
            <person name="Bharti A.K."/>
            <person name="Gaur A."/>
            <person name="Gupta V."/>
            <person name="Kumar D."/>
            <person name="Ravi V."/>
            <person name="Vij S."/>
            <person name="Kapur A."/>
            <person name="Khurana P."/>
            <person name="Khurana P."/>
            <person name="Khurana J.P."/>
            <person name="Tyagi A.K."/>
            <person name="Gaikwad K."/>
            <person name="Singh A."/>
            <person name="Dalal V."/>
            <person name="Srivastava S."/>
            <person name="Dixit A."/>
            <person name="Pal A.K."/>
            <person name="Ghazi I.A."/>
            <person name="Yadav M."/>
            <person name="Pandit A."/>
            <person name="Bhargava A."/>
            <person name="Sureshbabu K."/>
            <person name="Batra K."/>
            <person name="Sharma T.R."/>
            <person name="Mohapatra T."/>
            <person name="Singh N.K."/>
            <person name="Messing J."/>
            <person name="Nelson A.B."/>
            <person name="Fuks G."/>
            <person name="Kavchok S."/>
            <person name="Keizer G."/>
            <person name="Linton E."/>
            <person name="Llaca V."/>
            <person name="Song R."/>
            <person name="Tanyolac B."/>
            <person name="Young S."/>
            <person name="Ho-Il K."/>
            <person name="Hahn J.H."/>
            <person name="Sangsakoo G."/>
            <person name="Vanavichit A."/>
            <person name="de Mattos Luiz.A.T."/>
            <person name="Zimmer P.D."/>
            <person name="Malone G."/>
            <person name="Dellagostin O."/>
            <person name="de Oliveira A.C."/>
            <person name="Bevan M."/>
            <person name="Bancroft I."/>
            <person name="Minx P."/>
            <person name="Cordum H."/>
            <person name="Wilson R."/>
            <person name="Cheng Z."/>
            <person name="Jin W."/>
            <person name="Jiang J."/>
            <person name="Leong S.A."/>
            <person name="Iwama H."/>
            <person name="Gojobori T."/>
            <person name="Itoh T."/>
            <person name="Niimura Y."/>
            <person name="Fujii Y."/>
            <person name="Habara T."/>
            <person name="Sakai H."/>
            <person name="Sato Y."/>
            <person name="Wilson G."/>
            <person name="Kumar K."/>
            <person name="McCouch S."/>
            <person name="Juretic N."/>
            <person name="Hoen D."/>
            <person name="Wright S."/>
            <person name="Bruskiewich R."/>
            <person name="Bureau T."/>
            <person name="Miyao A."/>
            <person name="Hirochika H."/>
            <person name="Nishikawa T."/>
            <person name="Kadowaki K."/>
            <person name="Sugiura M."/>
            <person name="Burr B."/>
            <person name="Sasaki T."/>
        </authorList>
    </citation>
    <scope>NUCLEOTIDE SEQUENCE [LARGE SCALE GENOMIC DNA]</scope>
    <source>
        <strain evidence="2">cv. Nipponbare</strain>
    </source>
</reference>
<dbReference type="AlphaFoldDB" id="A0A0P0VBG8"/>
<dbReference type="Gramene" id="Os01t0890950-00">
    <property type="protein sequence ID" value="Os01t0890950-00"/>
    <property type="gene ID" value="Os01g0890950"/>
</dbReference>
<name>A0A0P0VBG8_ORYSJ</name>
<keyword evidence="2" id="KW-1185">Reference proteome</keyword>
<protein>
    <submittedName>
        <fullName evidence="1">Os01g0890950 protein</fullName>
    </submittedName>
</protein>
<accession>A0A0P0VBG8</accession>